<proteinExistence type="predicted"/>
<evidence type="ECO:0008006" key="3">
    <source>
        <dbReference type="Google" id="ProtNLM"/>
    </source>
</evidence>
<comment type="caution">
    <text evidence="1">The sequence shown here is derived from an EMBL/GenBank/DDBJ whole genome shotgun (WGS) entry which is preliminary data.</text>
</comment>
<sequence>MINLTKDILIIKSGEDLERCIKNAITKAKECICKELFNTTYISPDRITSSTRNKYYNASILRLFEDHLSGTNAPAYDETWIRNAHACSRKTPEASLAKEVITKSAHDWLNKSSLQRLTRDCLLILHFLWQEKAVLLPADMKKPIIGDSEGNSNFFEFAASSYTEVLALVSAPFVPHVTYDNIPDITTVMNPSAVRNFEWYAWRLIRCSNWHRIEDIDPDDISKMVEHILQTKKGKTGWFAYPIAPGAFWGYVQQLYPERCKGGVISKPIKNVMHGNRKSLESGEFFYPPEHKNVVDAWLNYQGKFVALLKSRGQKTYKETEKCYSILNTYLFDTYPAATGMPPPHPRELNREHIEGVGFDGLLSFLRKGRSPSTLKHLLYKFDALFNYIAVHASANSDLTGFVNPISDIDYPVVKRRSGSSKPAFGSEHFPYLLQYCYAIESFGTFLAERVHDDQINLYDPKYRADIDAGYWHQSHKIIQTEKYGYVPIAFYRNPSFDASQPKSKSNRLMSYEALRLLPRFTIPMMDHTCSDSGMTVHYPQLNYIRHNVVALETGIRSMHIRWLDKRTYGMHVDRSIRLAPLCKLRVNTDKCNDAWDATVSKNVIEVLDRQREMLTWFNDPALDDEVWYDHHEESPFGKIVTLFPKGGEPGVLHPGSYARYFRRLVYSFDLFCRFQLGIDPTNMMPEALDDYETIDDPFDYLSAIGFERVACKLIEHTPHSCRVSVVSEYIRVLPPHIIGEFITGQATEQHVMYYAKVDPAYLKSVAQYQKMSVENAWLVERPAMSTIKAEDVTSKLQQAFRKDVHASLIDFGAISFDREHNDEVLSGIKSAKQRPIDSLAFMPTHICPFGGVCTSDVIRDLGAVPGSVMPCGGCYYSIKTVDHLPRIHGHIRVLTDECSELEVHIAESKKNGASPESLVPTANRRKFLASEIISWSVTAHCLEQMYNDIKTRSTFLIQKPEIVSEHLQRLDLTDQVLTNLIARTAEAKTHAEYFTPQLRQQIMVARNKLLAFTGDFNRMLQDAPTGFTLIDEFRGLIRSACEALGLSLHDLGEAMSKPMTLERPNAVLRLVSNPGSVPA</sequence>
<dbReference type="AlphaFoldDB" id="A0A7Y1MQC9"/>
<dbReference type="RefSeq" id="WP_032895021.1">
    <property type="nucleotide sequence ID" value="NZ_JAAQYP010000020.1"/>
</dbReference>
<dbReference type="Proteomes" id="UP000542111">
    <property type="component" value="Unassembled WGS sequence"/>
</dbReference>
<dbReference type="EMBL" id="JAAQYP010000020">
    <property type="protein sequence ID" value="NNA96369.1"/>
    <property type="molecule type" value="Genomic_DNA"/>
</dbReference>
<organism evidence="1 2">
    <name type="scientific">Pseudomonas gessardii</name>
    <dbReference type="NCBI Taxonomy" id="78544"/>
    <lineage>
        <taxon>Bacteria</taxon>
        <taxon>Pseudomonadati</taxon>
        <taxon>Pseudomonadota</taxon>
        <taxon>Gammaproteobacteria</taxon>
        <taxon>Pseudomonadales</taxon>
        <taxon>Pseudomonadaceae</taxon>
        <taxon>Pseudomonas</taxon>
    </lineage>
</organism>
<evidence type="ECO:0000313" key="1">
    <source>
        <dbReference type="EMBL" id="NNA96369.1"/>
    </source>
</evidence>
<reference evidence="1 2" key="1">
    <citation type="journal article" date="2020" name="Front. Microbiol.">
        <title>Genetic Organization of the aprX-lipA2 Operon Affects the Proteolytic Potential of Pseudomonas Species in Milk.</title>
        <authorList>
            <person name="Maier C."/>
            <person name="Huptas C."/>
            <person name="von Neubeck M."/>
            <person name="Scherer S."/>
            <person name="Wenning M."/>
            <person name="Lucking G."/>
        </authorList>
    </citation>
    <scope>NUCLEOTIDE SEQUENCE [LARGE SCALE GENOMIC DNA]</scope>
    <source>
        <strain evidence="1 2">G4779</strain>
    </source>
</reference>
<name>A0A7Y1MQC9_9PSED</name>
<protein>
    <recommendedName>
        <fullName evidence="3">Integrase</fullName>
    </recommendedName>
</protein>
<evidence type="ECO:0000313" key="2">
    <source>
        <dbReference type="Proteomes" id="UP000542111"/>
    </source>
</evidence>
<gene>
    <name evidence="1" type="ORF">HBO33_14420</name>
</gene>
<accession>A0A7Y1MQC9</accession>